<dbReference type="Gramene" id="OB12G20010.1">
    <property type="protein sequence ID" value="OB12G20010.1"/>
    <property type="gene ID" value="OB12G20010"/>
</dbReference>
<evidence type="ECO:0000313" key="2">
    <source>
        <dbReference type="Proteomes" id="UP000006038"/>
    </source>
</evidence>
<dbReference type="Proteomes" id="UP000006038">
    <property type="component" value="Chromosome 12"/>
</dbReference>
<keyword evidence="2" id="KW-1185">Reference proteome</keyword>
<dbReference type="EnsemblPlants" id="OB12G20010.1">
    <property type="protein sequence ID" value="OB12G20010.1"/>
    <property type="gene ID" value="OB12G20010"/>
</dbReference>
<sequence length="68" mass="7833">MPLSTVSFLSSLDGIIDVVIEIFYQKHLDYLVDLIASSRPPRNISRAYLGLDNTYLRLRHVVKNRVTE</sequence>
<dbReference type="AlphaFoldDB" id="J3NDE3"/>
<accession>J3NDE3</accession>
<dbReference type="HOGENOM" id="CLU_2798001_0_0_1"/>
<organism evidence="1">
    <name type="scientific">Oryza brachyantha</name>
    <name type="common">malo sina</name>
    <dbReference type="NCBI Taxonomy" id="4533"/>
    <lineage>
        <taxon>Eukaryota</taxon>
        <taxon>Viridiplantae</taxon>
        <taxon>Streptophyta</taxon>
        <taxon>Embryophyta</taxon>
        <taxon>Tracheophyta</taxon>
        <taxon>Spermatophyta</taxon>
        <taxon>Magnoliopsida</taxon>
        <taxon>Liliopsida</taxon>
        <taxon>Poales</taxon>
        <taxon>Poaceae</taxon>
        <taxon>BOP clade</taxon>
        <taxon>Oryzoideae</taxon>
        <taxon>Oryzeae</taxon>
        <taxon>Oryzinae</taxon>
        <taxon>Oryza</taxon>
    </lineage>
</organism>
<name>J3NDE3_ORYBR</name>
<proteinExistence type="predicted"/>
<reference evidence="1" key="2">
    <citation type="submission" date="2013-04" db="UniProtKB">
        <authorList>
            <consortium name="EnsemblPlants"/>
        </authorList>
    </citation>
    <scope>IDENTIFICATION</scope>
</reference>
<reference evidence="1" key="1">
    <citation type="journal article" date="2013" name="Nat. Commun.">
        <title>Whole-genome sequencing of Oryza brachyantha reveals mechanisms underlying Oryza genome evolution.</title>
        <authorList>
            <person name="Chen J."/>
            <person name="Huang Q."/>
            <person name="Gao D."/>
            <person name="Wang J."/>
            <person name="Lang Y."/>
            <person name="Liu T."/>
            <person name="Li B."/>
            <person name="Bai Z."/>
            <person name="Luis Goicoechea J."/>
            <person name="Liang C."/>
            <person name="Chen C."/>
            <person name="Zhang W."/>
            <person name="Sun S."/>
            <person name="Liao Y."/>
            <person name="Zhang X."/>
            <person name="Yang L."/>
            <person name="Song C."/>
            <person name="Wang M."/>
            <person name="Shi J."/>
            <person name="Liu G."/>
            <person name="Liu J."/>
            <person name="Zhou H."/>
            <person name="Zhou W."/>
            <person name="Yu Q."/>
            <person name="An N."/>
            <person name="Chen Y."/>
            <person name="Cai Q."/>
            <person name="Wang B."/>
            <person name="Liu B."/>
            <person name="Min J."/>
            <person name="Huang Y."/>
            <person name="Wu H."/>
            <person name="Li Z."/>
            <person name="Zhang Y."/>
            <person name="Yin Y."/>
            <person name="Song W."/>
            <person name="Jiang J."/>
            <person name="Jackson S.A."/>
            <person name="Wing R.A."/>
            <person name="Wang J."/>
            <person name="Chen M."/>
        </authorList>
    </citation>
    <scope>NUCLEOTIDE SEQUENCE [LARGE SCALE GENOMIC DNA]</scope>
    <source>
        <strain evidence="1">cv. IRGC 101232</strain>
    </source>
</reference>
<evidence type="ECO:0000313" key="1">
    <source>
        <dbReference type="EnsemblPlants" id="OB12G20010.1"/>
    </source>
</evidence>
<protein>
    <submittedName>
        <fullName evidence="1">Uncharacterized protein</fullName>
    </submittedName>
</protein>